<dbReference type="HOGENOM" id="CLU_780792_0_0_1"/>
<evidence type="ECO:0000256" key="1">
    <source>
        <dbReference type="SAM" id="MobiDB-lite"/>
    </source>
</evidence>
<dbReference type="AlphaFoldDB" id="M5GBK4"/>
<sequence length="355" mass="38418">MLAHAPYRTWPLHVKLFHEDGLKAWRASEIYFQGEPPLPTMCRIELELEGVDGKAGGGTGRAGGIEVNDEAFAGAHVRKLRRILGTSKLHTCSICEQALLPSLPALTTALCPLGSCSATSHISCLAGDFLKQKPTDTMMPRTGTCKLCGHTLLWGDIVRGCYRRQKGGLPTTAEDNEEQEEDEDEDDEDEDGLDVQEGPLALAKSIIQSPARSLPTRKGPPAFSVSKPGLSAMHASKPRGSKNEHNRHIPSPKNAREMYLDIDDISSLSASESAPKTARVSAKRRASLHKVSTANGRRRLSIPPRSLSLSKPQASIAAKTRPNRPKPAPKRPATQVSHASGEEFDLDNISSCSDD</sequence>
<reference evidence="3 4" key="1">
    <citation type="journal article" date="2012" name="Science">
        <title>The Paleozoic origin of enzymatic lignin decomposition reconstructed from 31 fungal genomes.</title>
        <authorList>
            <person name="Floudas D."/>
            <person name="Binder M."/>
            <person name="Riley R."/>
            <person name="Barry K."/>
            <person name="Blanchette R.A."/>
            <person name="Henrissat B."/>
            <person name="Martinez A.T."/>
            <person name="Otillar R."/>
            <person name="Spatafora J.W."/>
            <person name="Yadav J.S."/>
            <person name="Aerts A."/>
            <person name="Benoit I."/>
            <person name="Boyd A."/>
            <person name="Carlson A."/>
            <person name="Copeland A."/>
            <person name="Coutinho P.M."/>
            <person name="de Vries R.P."/>
            <person name="Ferreira P."/>
            <person name="Findley K."/>
            <person name="Foster B."/>
            <person name="Gaskell J."/>
            <person name="Glotzer D."/>
            <person name="Gorecki P."/>
            <person name="Heitman J."/>
            <person name="Hesse C."/>
            <person name="Hori C."/>
            <person name="Igarashi K."/>
            <person name="Jurgens J.A."/>
            <person name="Kallen N."/>
            <person name="Kersten P."/>
            <person name="Kohler A."/>
            <person name="Kuees U."/>
            <person name="Kumar T.K.A."/>
            <person name="Kuo A."/>
            <person name="LaButti K."/>
            <person name="Larrondo L.F."/>
            <person name="Lindquist E."/>
            <person name="Ling A."/>
            <person name="Lombard V."/>
            <person name="Lucas S."/>
            <person name="Lundell T."/>
            <person name="Martin R."/>
            <person name="McLaughlin D.J."/>
            <person name="Morgenstern I."/>
            <person name="Morin E."/>
            <person name="Murat C."/>
            <person name="Nagy L.G."/>
            <person name="Nolan M."/>
            <person name="Ohm R.A."/>
            <person name="Patyshakuliyeva A."/>
            <person name="Rokas A."/>
            <person name="Ruiz-Duenas F.J."/>
            <person name="Sabat G."/>
            <person name="Salamov A."/>
            <person name="Samejima M."/>
            <person name="Schmutz J."/>
            <person name="Slot J.C."/>
            <person name="St John F."/>
            <person name="Stenlid J."/>
            <person name="Sun H."/>
            <person name="Sun S."/>
            <person name="Syed K."/>
            <person name="Tsang A."/>
            <person name="Wiebenga A."/>
            <person name="Young D."/>
            <person name="Pisabarro A."/>
            <person name="Eastwood D.C."/>
            <person name="Martin F."/>
            <person name="Cullen D."/>
            <person name="Grigoriev I.V."/>
            <person name="Hibbett D.S."/>
        </authorList>
    </citation>
    <scope>NUCLEOTIDE SEQUENCE [LARGE SCALE GENOMIC DNA]</scope>
    <source>
        <strain evidence="3 4">DJM-731 SS1</strain>
    </source>
</reference>
<name>M5GBK4_DACPD</name>
<feature type="compositionally biased region" description="Low complexity" evidence="1">
    <location>
        <begin position="301"/>
        <end position="320"/>
    </location>
</feature>
<organism evidence="3 4">
    <name type="scientific">Dacryopinax primogenitus (strain DJM 731)</name>
    <name type="common">Brown rot fungus</name>
    <dbReference type="NCBI Taxonomy" id="1858805"/>
    <lineage>
        <taxon>Eukaryota</taxon>
        <taxon>Fungi</taxon>
        <taxon>Dikarya</taxon>
        <taxon>Basidiomycota</taxon>
        <taxon>Agaricomycotina</taxon>
        <taxon>Dacrymycetes</taxon>
        <taxon>Dacrymycetales</taxon>
        <taxon>Dacrymycetaceae</taxon>
        <taxon>Dacryopinax</taxon>
    </lineage>
</organism>
<dbReference type="PANTHER" id="PTHR20208">
    <property type="entry name" value="STRUCTURE-SPECIFIC ENDONUCLEASE SUBUNIT SLX1"/>
    <property type="match status" value="1"/>
</dbReference>
<dbReference type="Proteomes" id="UP000030653">
    <property type="component" value="Unassembled WGS sequence"/>
</dbReference>
<evidence type="ECO:0000313" key="3">
    <source>
        <dbReference type="EMBL" id="EJU03442.1"/>
    </source>
</evidence>
<dbReference type="OrthoDB" id="24645at2759"/>
<dbReference type="GeneID" id="63687262"/>
<feature type="region of interest" description="Disordered" evidence="1">
    <location>
        <begin position="167"/>
        <end position="193"/>
    </location>
</feature>
<proteinExistence type="predicted"/>
<accession>M5GBK4</accession>
<dbReference type="Pfam" id="PF21202">
    <property type="entry name" value="SLX1_C"/>
    <property type="match status" value="1"/>
</dbReference>
<evidence type="ECO:0000313" key="4">
    <source>
        <dbReference type="Proteomes" id="UP000030653"/>
    </source>
</evidence>
<dbReference type="EMBL" id="JH795859">
    <property type="protein sequence ID" value="EJU03442.1"/>
    <property type="molecule type" value="Genomic_DNA"/>
</dbReference>
<dbReference type="InterPro" id="IPR050381">
    <property type="entry name" value="SLX1_endonuclease"/>
</dbReference>
<dbReference type="InterPro" id="IPR048749">
    <property type="entry name" value="SLX1_C"/>
</dbReference>
<dbReference type="Gene3D" id="3.30.40.10">
    <property type="entry name" value="Zinc/RING finger domain, C3HC4 (zinc finger)"/>
    <property type="match status" value="1"/>
</dbReference>
<gene>
    <name evidence="3" type="ORF">DACRYDRAFT_21041</name>
</gene>
<feature type="compositionally biased region" description="Acidic residues" evidence="1">
    <location>
        <begin position="174"/>
        <end position="193"/>
    </location>
</feature>
<feature type="region of interest" description="Disordered" evidence="1">
    <location>
        <begin position="209"/>
        <end position="255"/>
    </location>
</feature>
<dbReference type="InterPro" id="IPR013083">
    <property type="entry name" value="Znf_RING/FYVE/PHD"/>
</dbReference>
<feature type="domain" description="Structure-specific endonuclease subunit SLX1 C-terminal" evidence="2">
    <location>
        <begin position="91"/>
        <end position="158"/>
    </location>
</feature>
<keyword evidence="4" id="KW-1185">Reference proteome</keyword>
<feature type="region of interest" description="Disordered" evidence="1">
    <location>
        <begin position="269"/>
        <end position="355"/>
    </location>
</feature>
<protein>
    <recommendedName>
        <fullName evidence="2">Structure-specific endonuclease subunit SLX1 C-terminal domain-containing protein</fullName>
    </recommendedName>
</protein>
<dbReference type="STRING" id="1858805.M5GBK4"/>
<dbReference type="RefSeq" id="XP_040630336.1">
    <property type="nucleotide sequence ID" value="XM_040772200.1"/>
</dbReference>
<evidence type="ECO:0000259" key="2">
    <source>
        <dbReference type="Pfam" id="PF21202"/>
    </source>
</evidence>